<dbReference type="AlphaFoldDB" id="A0A3B0UKE9"/>
<reference evidence="2" key="1">
    <citation type="submission" date="2018-06" db="EMBL/GenBank/DDBJ databases">
        <authorList>
            <person name="Zhirakovskaya E."/>
        </authorList>
    </citation>
    <scope>NUCLEOTIDE SEQUENCE</scope>
</reference>
<protein>
    <submittedName>
        <fullName evidence="2">Probable iron binding protein from the HesB_IscA_SufA family</fullName>
    </submittedName>
</protein>
<dbReference type="SUPFAM" id="SSF89360">
    <property type="entry name" value="HesB-like domain"/>
    <property type="match status" value="1"/>
</dbReference>
<dbReference type="Pfam" id="PF01521">
    <property type="entry name" value="Fe-S_biosyn"/>
    <property type="match status" value="1"/>
</dbReference>
<dbReference type="GO" id="GO:0005506">
    <property type="term" value="F:iron ion binding"/>
    <property type="evidence" value="ECO:0007669"/>
    <property type="project" value="TreeGrafter"/>
</dbReference>
<dbReference type="InterPro" id="IPR000361">
    <property type="entry name" value="ATAP_core_dom"/>
</dbReference>
<sequence>MDLLEKTEQISVETVNLTGTAVTVIKNLLEQKDVPNHGLRVFVSGGGCSGLQYGMALEAEARPYDHVIKQDGVQVFVDPTSMMYLNDATIDYEDSIMGGGFKIENPNAVSSCGCGTSFKTEEGPAASGGGCGSC</sequence>
<dbReference type="NCBIfam" id="TIGR00049">
    <property type="entry name" value="iron-sulfur cluster assembly accessory protein"/>
    <property type="match status" value="1"/>
</dbReference>
<dbReference type="Gene3D" id="2.60.300.12">
    <property type="entry name" value="HesB-like domain"/>
    <property type="match status" value="1"/>
</dbReference>
<proteinExistence type="predicted"/>
<dbReference type="PANTHER" id="PTHR43011">
    <property type="entry name" value="IRON-SULFUR CLUSTER ASSEMBLY 2 HOMOLOG, MITOCHONDRIAL"/>
    <property type="match status" value="1"/>
</dbReference>
<dbReference type="GO" id="GO:0016226">
    <property type="term" value="P:iron-sulfur cluster assembly"/>
    <property type="evidence" value="ECO:0007669"/>
    <property type="project" value="InterPro"/>
</dbReference>
<dbReference type="InterPro" id="IPR017870">
    <property type="entry name" value="FeS_cluster_insertion_CS"/>
</dbReference>
<dbReference type="GO" id="GO:0051539">
    <property type="term" value="F:4 iron, 4 sulfur cluster binding"/>
    <property type="evidence" value="ECO:0007669"/>
    <property type="project" value="TreeGrafter"/>
</dbReference>
<dbReference type="PANTHER" id="PTHR43011:SF1">
    <property type="entry name" value="IRON-SULFUR CLUSTER ASSEMBLY 2 HOMOLOG, MITOCHONDRIAL"/>
    <property type="match status" value="1"/>
</dbReference>
<accession>A0A3B0UKE9</accession>
<dbReference type="PROSITE" id="PS01152">
    <property type="entry name" value="HESB"/>
    <property type="match status" value="1"/>
</dbReference>
<feature type="domain" description="Core" evidence="1">
    <location>
        <begin position="15"/>
        <end position="115"/>
    </location>
</feature>
<dbReference type="InterPro" id="IPR016092">
    <property type="entry name" value="ATAP"/>
</dbReference>
<dbReference type="EMBL" id="UOEU01000179">
    <property type="protein sequence ID" value="VAW31198.1"/>
    <property type="molecule type" value="Genomic_DNA"/>
</dbReference>
<name>A0A3B0UKE9_9ZZZZ</name>
<evidence type="ECO:0000259" key="1">
    <source>
        <dbReference type="Pfam" id="PF01521"/>
    </source>
</evidence>
<gene>
    <name evidence="2" type="ORF">MNBD_CHLOROFLEXI01-773</name>
</gene>
<evidence type="ECO:0000313" key="2">
    <source>
        <dbReference type="EMBL" id="VAW31198.1"/>
    </source>
</evidence>
<organism evidence="2">
    <name type="scientific">hydrothermal vent metagenome</name>
    <dbReference type="NCBI Taxonomy" id="652676"/>
    <lineage>
        <taxon>unclassified sequences</taxon>
        <taxon>metagenomes</taxon>
        <taxon>ecological metagenomes</taxon>
    </lineage>
</organism>
<dbReference type="InterPro" id="IPR035903">
    <property type="entry name" value="HesB-like_dom_sf"/>
</dbReference>
<dbReference type="GO" id="GO:0051537">
    <property type="term" value="F:2 iron, 2 sulfur cluster binding"/>
    <property type="evidence" value="ECO:0007669"/>
    <property type="project" value="TreeGrafter"/>
</dbReference>